<accession>A0A2I6PFB5</accession>
<gene>
    <name evidence="1" type="ORF">phiP43_067</name>
</gene>
<keyword evidence="2" id="KW-1185">Reference proteome</keyword>
<organism evidence="1 2">
    <name type="scientific">Proteus phage phiP4-3</name>
    <dbReference type="NCBI Taxonomy" id="2065203"/>
    <lineage>
        <taxon>Viruses</taxon>
        <taxon>Duplodnaviria</taxon>
        <taxon>Heunggongvirae</taxon>
        <taxon>Uroviricota</taxon>
        <taxon>Caudoviricetes</taxon>
        <taxon>Pantevenvirales</taxon>
        <taxon>Straboviridae</taxon>
        <taxon>Bragavirus</taxon>
        <taxon>Bragavirus p43</taxon>
    </lineage>
</organism>
<protein>
    <submittedName>
        <fullName evidence="1">Uncharacterized protein</fullName>
    </submittedName>
</protein>
<name>A0A2I6PFB5_9CAUD</name>
<evidence type="ECO:0000313" key="1">
    <source>
        <dbReference type="EMBL" id="AUM58425.1"/>
    </source>
</evidence>
<sequence length="58" mass="6775">MKSLDNHQKNILIDDLEEQIESIFMNSLISFKLDKSCPIRESDFHKILAIQDDLSKII</sequence>
<proteinExistence type="predicted"/>
<evidence type="ECO:0000313" key="2">
    <source>
        <dbReference type="Proteomes" id="UP000240538"/>
    </source>
</evidence>
<dbReference type="EMBL" id="MG696114">
    <property type="protein sequence ID" value="AUM58425.1"/>
    <property type="molecule type" value="Genomic_DNA"/>
</dbReference>
<reference evidence="1 2" key="1">
    <citation type="submission" date="2017-12" db="EMBL/GenBank/DDBJ databases">
        <title>Complete genome sequence and characterization of bacteriophage phiP4-3 infecting Proteus pennea.</title>
        <authorList>
            <person name="He Y."/>
            <person name="Yang H."/>
        </authorList>
    </citation>
    <scope>NUCLEOTIDE SEQUENCE [LARGE SCALE GENOMIC DNA]</scope>
</reference>
<dbReference type="Proteomes" id="UP000240538">
    <property type="component" value="Segment"/>
</dbReference>